<comment type="caution">
    <text evidence="1">The sequence shown here is derived from an EMBL/GenBank/DDBJ whole genome shotgun (WGS) entry which is preliminary data.</text>
</comment>
<protein>
    <submittedName>
        <fullName evidence="1">Uncharacterized protein</fullName>
    </submittedName>
</protein>
<name>A0AAE0Z0Z6_9GAST</name>
<proteinExistence type="predicted"/>
<organism evidence="1 2">
    <name type="scientific">Elysia crispata</name>
    <name type="common">lettuce slug</name>
    <dbReference type="NCBI Taxonomy" id="231223"/>
    <lineage>
        <taxon>Eukaryota</taxon>
        <taxon>Metazoa</taxon>
        <taxon>Spiralia</taxon>
        <taxon>Lophotrochozoa</taxon>
        <taxon>Mollusca</taxon>
        <taxon>Gastropoda</taxon>
        <taxon>Heterobranchia</taxon>
        <taxon>Euthyneura</taxon>
        <taxon>Panpulmonata</taxon>
        <taxon>Sacoglossa</taxon>
        <taxon>Placobranchoidea</taxon>
        <taxon>Plakobranchidae</taxon>
        <taxon>Elysia</taxon>
    </lineage>
</organism>
<evidence type="ECO:0000313" key="1">
    <source>
        <dbReference type="EMBL" id="KAK3760251.1"/>
    </source>
</evidence>
<keyword evidence="2" id="KW-1185">Reference proteome</keyword>
<gene>
    <name evidence="1" type="ORF">RRG08_021052</name>
</gene>
<reference evidence="1" key="1">
    <citation type="journal article" date="2023" name="G3 (Bethesda)">
        <title>A reference genome for the long-term kleptoplast-retaining sea slug Elysia crispata morphotype clarki.</title>
        <authorList>
            <person name="Eastman K.E."/>
            <person name="Pendleton A.L."/>
            <person name="Shaikh M.A."/>
            <person name="Suttiyut T."/>
            <person name="Ogas R."/>
            <person name="Tomko P."/>
            <person name="Gavelis G."/>
            <person name="Widhalm J.R."/>
            <person name="Wisecaver J.H."/>
        </authorList>
    </citation>
    <scope>NUCLEOTIDE SEQUENCE</scope>
    <source>
        <strain evidence="1">ECLA1</strain>
    </source>
</reference>
<dbReference type="EMBL" id="JAWDGP010005035">
    <property type="protein sequence ID" value="KAK3760251.1"/>
    <property type="molecule type" value="Genomic_DNA"/>
</dbReference>
<accession>A0AAE0Z0Z6</accession>
<dbReference type="Proteomes" id="UP001283361">
    <property type="component" value="Unassembled WGS sequence"/>
</dbReference>
<evidence type="ECO:0000313" key="2">
    <source>
        <dbReference type="Proteomes" id="UP001283361"/>
    </source>
</evidence>
<sequence length="107" mass="11538">MFISRCAQISSSTPDTVPPNVDLLYVHTVYSPRGALRSLGPHRHCPAICGSVMCTYSMFTSRSAQISSSTPDTVLPYVVLLCVHTVCSPRDVLRSLASSAPDTVCHI</sequence>
<dbReference type="AlphaFoldDB" id="A0AAE0Z0Z6"/>